<dbReference type="STRING" id="1470563.SAMN05444000_103164"/>
<dbReference type="Proteomes" id="UP000183982">
    <property type="component" value="Unassembled WGS sequence"/>
</dbReference>
<organism evidence="2 3">
    <name type="scientific">Shimia gijangensis</name>
    <dbReference type="NCBI Taxonomy" id="1470563"/>
    <lineage>
        <taxon>Bacteria</taxon>
        <taxon>Pseudomonadati</taxon>
        <taxon>Pseudomonadota</taxon>
        <taxon>Alphaproteobacteria</taxon>
        <taxon>Rhodobacterales</taxon>
        <taxon>Roseobacteraceae</taxon>
    </lineage>
</organism>
<sequence>MMTAIKVLRLRTFLSALGLTLLTVAASAQTPLSYTEDGKTHFTVSVPDFWEVRVGGPRILIPKGEDAEREVARVFGLKPKSADTVWIGFIVPRGVRTLEEGADYVREIGPHLVRDPVVTKREVRRIGGRTAHSITGKGRRGGRGVQFTAVLIDLPGPHVAFSVTVLENGFDPDLLGGINSVYDSFRAGQ</sequence>
<reference evidence="3" key="1">
    <citation type="submission" date="2016-11" db="EMBL/GenBank/DDBJ databases">
        <authorList>
            <person name="Varghese N."/>
            <person name="Submissions S."/>
        </authorList>
    </citation>
    <scope>NUCLEOTIDE SEQUENCE [LARGE SCALE GENOMIC DNA]</scope>
    <source>
        <strain evidence="3">DSM 100564</strain>
    </source>
</reference>
<proteinExistence type="predicted"/>
<feature type="chain" id="PRO_5012364403" description="DUF1795 domain-containing protein" evidence="1">
    <location>
        <begin position="29"/>
        <end position="189"/>
    </location>
</feature>
<gene>
    <name evidence="2" type="ORF">SAMN05444000_103164</name>
</gene>
<evidence type="ECO:0000256" key="1">
    <source>
        <dbReference type="SAM" id="SignalP"/>
    </source>
</evidence>
<name>A0A1M6EBI2_9RHOB</name>
<feature type="signal peptide" evidence="1">
    <location>
        <begin position="1"/>
        <end position="28"/>
    </location>
</feature>
<keyword evidence="1" id="KW-0732">Signal</keyword>
<keyword evidence="3" id="KW-1185">Reference proteome</keyword>
<protein>
    <recommendedName>
        <fullName evidence="4">DUF1795 domain-containing protein</fullName>
    </recommendedName>
</protein>
<evidence type="ECO:0008006" key="4">
    <source>
        <dbReference type="Google" id="ProtNLM"/>
    </source>
</evidence>
<evidence type="ECO:0000313" key="3">
    <source>
        <dbReference type="Proteomes" id="UP000183982"/>
    </source>
</evidence>
<accession>A0A1M6EBI2</accession>
<dbReference type="AlphaFoldDB" id="A0A1M6EBI2"/>
<dbReference type="EMBL" id="FQZQ01000003">
    <property type="protein sequence ID" value="SHI82729.1"/>
    <property type="molecule type" value="Genomic_DNA"/>
</dbReference>
<evidence type="ECO:0000313" key="2">
    <source>
        <dbReference type="EMBL" id="SHI82729.1"/>
    </source>
</evidence>